<comment type="caution">
    <text evidence="2">The sequence shown here is derived from an EMBL/GenBank/DDBJ whole genome shotgun (WGS) entry which is preliminary data.</text>
</comment>
<feature type="transmembrane region" description="Helical" evidence="1">
    <location>
        <begin position="160"/>
        <end position="177"/>
    </location>
</feature>
<name>A0A4R2LC67_9GAMM</name>
<evidence type="ECO:0000313" key="3">
    <source>
        <dbReference type="Proteomes" id="UP000295765"/>
    </source>
</evidence>
<dbReference type="RefSeq" id="WP_132540026.1">
    <property type="nucleotide sequence ID" value="NZ_SLWY01000006.1"/>
</dbReference>
<reference evidence="2 3" key="1">
    <citation type="submission" date="2019-03" db="EMBL/GenBank/DDBJ databases">
        <title>Genomic Encyclopedia of Type Strains, Phase IV (KMG-IV): sequencing the most valuable type-strain genomes for metagenomic binning, comparative biology and taxonomic classification.</title>
        <authorList>
            <person name="Goeker M."/>
        </authorList>
    </citation>
    <scope>NUCLEOTIDE SEQUENCE [LARGE SCALE GENOMIC DNA]</scope>
    <source>
        <strain evidence="2 3">DSM 25287</strain>
    </source>
</reference>
<dbReference type="OrthoDB" id="1034332at2"/>
<keyword evidence="1" id="KW-1133">Transmembrane helix</keyword>
<feature type="transmembrane region" description="Helical" evidence="1">
    <location>
        <begin position="102"/>
        <end position="120"/>
    </location>
</feature>
<dbReference type="AlphaFoldDB" id="A0A4R2LC67"/>
<sequence>MDRRPIRSRDTRWAHACARWLCARGATPNGISLAGLGCAALAALCLAGAFRVGPAAGAALLLLAALALPARLLCNLFDGMVAIEGGRAGKAGDVYNDLPDRISDALVLVGTGYGLSAWPWAAELGWAAALAAVFTAYVRVLGGACGLTQRFTGPLAKSQRMAVLSVAALVAAGARAADAGWAQGVLALALAVILLGSVATVVRRSVDLVRELEAR</sequence>
<keyword evidence="1" id="KW-0472">Membrane</keyword>
<feature type="transmembrane region" description="Helical" evidence="1">
    <location>
        <begin position="183"/>
        <end position="202"/>
    </location>
</feature>
<dbReference type="EMBL" id="SLWY01000006">
    <property type="protein sequence ID" value="TCO81942.1"/>
    <property type="molecule type" value="Genomic_DNA"/>
</dbReference>
<feature type="transmembrane region" description="Helical" evidence="1">
    <location>
        <begin position="56"/>
        <end position="81"/>
    </location>
</feature>
<feature type="transmembrane region" description="Helical" evidence="1">
    <location>
        <begin position="126"/>
        <end position="148"/>
    </location>
</feature>
<dbReference type="Proteomes" id="UP000295765">
    <property type="component" value="Unassembled WGS sequence"/>
</dbReference>
<gene>
    <name evidence="2" type="ORF">EV699_10636</name>
</gene>
<feature type="transmembrane region" description="Helical" evidence="1">
    <location>
        <begin position="31"/>
        <end position="50"/>
    </location>
</feature>
<keyword evidence="1" id="KW-0812">Transmembrane</keyword>
<dbReference type="Gene3D" id="1.20.120.1760">
    <property type="match status" value="1"/>
</dbReference>
<evidence type="ECO:0000256" key="1">
    <source>
        <dbReference type="SAM" id="Phobius"/>
    </source>
</evidence>
<protein>
    <submittedName>
        <fullName evidence="2">Phosphatidylglycerophosphate synthase</fullName>
    </submittedName>
</protein>
<proteinExistence type="predicted"/>
<keyword evidence="3" id="KW-1185">Reference proteome</keyword>
<dbReference type="InterPro" id="IPR043130">
    <property type="entry name" value="CDP-OH_PTrfase_TM_dom"/>
</dbReference>
<organism evidence="2 3">
    <name type="scientific">Plasticicumulans lactativorans</name>
    <dbReference type="NCBI Taxonomy" id="1133106"/>
    <lineage>
        <taxon>Bacteria</taxon>
        <taxon>Pseudomonadati</taxon>
        <taxon>Pseudomonadota</taxon>
        <taxon>Gammaproteobacteria</taxon>
        <taxon>Candidatus Competibacteraceae</taxon>
        <taxon>Plasticicumulans</taxon>
    </lineage>
</organism>
<accession>A0A4R2LC67</accession>
<evidence type="ECO:0000313" key="2">
    <source>
        <dbReference type="EMBL" id="TCO81942.1"/>
    </source>
</evidence>